<dbReference type="AlphaFoldDB" id="A0AAN8RTH8"/>
<dbReference type="PROSITE" id="PS50297">
    <property type="entry name" value="ANK_REP_REGION"/>
    <property type="match status" value="2"/>
</dbReference>
<feature type="domain" description="Clr5" evidence="2">
    <location>
        <begin position="19"/>
        <end position="70"/>
    </location>
</feature>
<dbReference type="PANTHER" id="PTHR38788">
    <property type="entry name" value="CLR5 DOMAIN-CONTAINING PROTEIN"/>
    <property type="match status" value="1"/>
</dbReference>
<dbReference type="Pfam" id="PF14420">
    <property type="entry name" value="Clr5"/>
    <property type="match status" value="1"/>
</dbReference>
<comment type="caution">
    <text evidence="3">The sequence shown here is derived from an EMBL/GenBank/DDBJ whole genome shotgun (WGS) entry which is preliminary data.</text>
</comment>
<name>A0AAN8RTH8_9PEZI</name>
<dbReference type="PROSITE" id="PS50088">
    <property type="entry name" value="ANK_REPEAT"/>
    <property type="match status" value="2"/>
</dbReference>
<evidence type="ECO:0000259" key="2">
    <source>
        <dbReference type="Pfam" id="PF14420"/>
    </source>
</evidence>
<evidence type="ECO:0000256" key="1">
    <source>
        <dbReference type="PROSITE-ProRule" id="PRU00023"/>
    </source>
</evidence>
<proteinExistence type="predicted"/>
<dbReference type="Proteomes" id="UP001307849">
    <property type="component" value="Unassembled WGS sequence"/>
</dbReference>
<dbReference type="SMART" id="SM00248">
    <property type="entry name" value="ANK"/>
    <property type="match status" value="5"/>
</dbReference>
<dbReference type="InterPro" id="IPR002110">
    <property type="entry name" value="Ankyrin_rpt"/>
</dbReference>
<sequence>MPSQQSKQPNKPAKISQVTWESYKSDISRLYLDERKTLDQVRVAMEENSGFIATKAQYIRMVNEVWRLKKNIKGDEIDCINTREKKRARDGKKTAVKLGSRQLDESELRRKRSRHHVSVLEQHQRRIAAQLDSEKTEPVTPEGIEIFTPTPSVSSPQDTQLAVLGSEDRLLPMSIIGSPQCFSSPGSMAVACASPHPSVIFEEFTRLSIAPQSIPCSPLDSPFEISAVISSPSGLLPNLNQHDTSSVWEHSDVMLLPREFCPTSTQLRSIISRQVREYLLPVALYTNLFHTTPGLRFSLVFENHLEEMFEGIIIHLEACGSYESLFEASKEYPAIQEVLSHEAITDITQWFSKVPFNILKKPRSMIEVIYFLKAYMVRLANKIDGDSIRRRMMDELLKSGLIEKHISILEMIFKKAQLRKSSPRDTASEAFIQNLSNYSTGFELVVDNFATELLYSAARIGNMSIIKLILRIGIFKEEFSGVSSTLYHKIGTTAIQYAIEYGNVAIYTFLLHQGFDVNVPPASDLSPSLLWTAMMFGSPDLVSDLLHVYHAVDSCEDFDFTKKNHFLIYYADELTFDRNVLWDSIIQKVYRYKQVVYENSRASYKIKTALQLGIAEHKSEFLEKILPSILDQRGLDLLGSDGLSSLLIVALTRHDERHWMAAERIANHTLWGREVAPQNIKNYALSISIQKMHIPCIKTLLKHGADIHSVSFSEVEDGLIQFNCIKWGRSPWLKKYLPTSMEDLTRRLRLQDLTSVADYLENCRHRSLFQKNRENNYTLSDESVLTSSLTAPVASFKRYSRYFWAHELQLGHLVASLENLLKGYSPVERGTLRTQIILISTLSESLEMYVSFGSDPNMHTGAYVGLFVQLGGLFQASCYFEMISKLFSDIWSEGLDLQSKYPRILITWALRDESDLEKIKKTFNLYEGDYFGSIKKSPPGREFKPVANYELGPFPIEAYLSDRTAKGSTEYITGFEHATDFVRCTTSSQYQQRQCALLIEVVPLMSGTELLSLLRLAVHCDAFETVQAILKSHQKLKITQEILHEAAWFARPEIFDMVVGQYWILAAENENANFELVLLAIIIAGNLYKLINILPFADIDHDYGRERTPLGVAAYLGRLDICRVLLESGASRYLSKYEKEAGEKGHFAVQTLLQTTRVERAQAQDMVPN</sequence>
<dbReference type="SUPFAM" id="SSF48403">
    <property type="entry name" value="Ankyrin repeat"/>
    <property type="match status" value="2"/>
</dbReference>
<feature type="repeat" description="ANK" evidence="1">
    <location>
        <begin position="490"/>
        <end position="522"/>
    </location>
</feature>
<accession>A0AAN8RTH8</accession>
<dbReference type="Gene3D" id="1.25.40.20">
    <property type="entry name" value="Ankyrin repeat-containing domain"/>
    <property type="match status" value="2"/>
</dbReference>
<dbReference type="PANTHER" id="PTHR38788:SF3">
    <property type="entry name" value="CLR5 DOMAIN-CONTAINING PROTEIN"/>
    <property type="match status" value="1"/>
</dbReference>
<dbReference type="InterPro" id="IPR036770">
    <property type="entry name" value="Ankyrin_rpt-contain_sf"/>
</dbReference>
<evidence type="ECO:0000313" key="3">
    <source>
        <dbReference type="EMBL" id="KAK6513176.1"/>
    </source>
</evidence>
<dbReference type="EMBL" id="JAVHJM010000006">
    <property type="protein sequence ID" value="KAK6513176.1"/>
    <property type="molecule type" value="Genomic_DNA"/>
</dbReference>
<protein>
    <recommendedName>
        <fullName evidence="2">Clr5 domain-containing protein</fullName>
    </recommendedName>
</protein>
<keyword evidence="1" id="KW-0040">ANK repeat</keyword>
<organism evidence="3 4">
    <name type="scientific">Arthrobotrys conoides</name>
    <dbReference type="NCBI Taxonomy" id="74498"/>
    <lineage>
        <taxon>Eukaryota</taxon>
        <taxon>Fungi</taxon>
        <taxon>Dikarya</taxon>
        <taxon>Ascomycota</taxon>
        <taxon>Pezizomycotina</taxon>
        <taxon>Orbiliomycetes</taxon>
        <taxon>Orbiliales</taxon>
        <taxon>Orbiliaceae</taxon>
        <taxon>Arthrobotrys</taxon>
    </lineage>
</organism>
<reference evidence="3 4" key="1">
    <citation type="submission" date="2019-10" db="EMBL/GenBank/DDBJ databases">
        <authorList>
            <person name="Palmer J.M."/>
        </authorList>
    </citation>
    <scope>NUCLEOTIDE SEQUENCE [LARGE SCALE GENOMIC DNA]</scope>
    <source>
        <strain evidence="3 4">TWF506</strain>
    </source>
</reference>
<keyword evidence="4" id="KW-1185">Reference proteome</keyword>
<gene>
    <name evidence="3" type="ORF">TWF506_009340</name>
</gene>
<evidence type="ECO:0000313" key="4">
    <source>
        <dbReference type="Proteomes" id="UP001307849"/>
    </source>
</evidence>
<feature type="repeat" description="ANK" evidence="1">
    <location>
        <begin position="1105"/>
        <end position="1131"/>
    </location>
</feature>
<dbReference type="InterPro" id="IPR025676">
    <property type="entry name" value="Clr5_dom"/>
</dbReference>